<dbReference type="Proteomes" id="UP000053593">
    <property type="component" value="Unassembled WGS sequence"/>
</dbReference>
<gene>
    <name evidence="1" type="ORF">GYMLUDRAFT_682863</name>
</gene>
<dbReference type="HOGENOM" id="CLU_2277818_0_0_1"/>
<proteinExistence type="predicted"/>
<evidence type="ECO:0000313" key="1">
    <source>
        <dbReference type="EMBL" id="KIK59111.1"/>
    </source>
</evidence>
<reference evidence="1 2" key="1">
    <citation type="submission" date="2014-04" db="EMBL/GenBank/DDBJ databases">
        <title>Evolutionary Origins and Diversification of the Mycorrhizal Mutualists.</title>
        <authorList>
            <consortium name="DOE Joint Genome Institute"/>
            <consortium name="Mycorrhizal Genomics Consortium"/>
            <person name="Kohler A."/>
            <person name="Kuo A."/>
            <person name="Nagy L.G."/>
            <person name="Floudas D."/>
            <person name="Copeland A."/>
            <person name="Barry K.W."/>
            <person name="Cichocki N."/>
            <person name="Veneault-Fourrey C."/>
            <person name="LaButti K."/>
            <person name="Lindquist E.A."/>
            <person name="Lipzen A."/>
            <person name="Lundell T."/>
            <person name="Morin E."/>
            <person name="Murat C."/>
            <person name="Riley R."/>
            <person name="Ohm R."/>
            <person name="Sun H."/>
            <person name="Tunlid A."/>
            <person name="Henrissat B."/>
            <person name="Grigoriev I.V."/>
            <person name="Hibbett D.S."/>
            <person name="Martin F."/>
        </authorList>
    </citation>
    <scope>NUCLEOTIDE SEQUENCE [LARGE SCALE GENOMIC DNA]</scope>
    <source>
        <strain evidence="1 2">FD-317 M1</strain>
    </source>
</reference>
<sequence length="102" mass="11505">MRFSLSACRIQNPNRLTNIGPYGLWSCTTLRRTHCVPLNGTSRRHDFPGCRRATLVLLVLCSVVAHRRQFVNMNNGIAPSAGVRGTSTWLSSLYRYRRDAAL</sequence>
<dbReference type="AlphaFoldDB" id="A0A0D0BUG5"/>
<dbReference type="EMBL" id="KN834781">
    <property type="protein sequence ID" value="KIK59111.1"/>
    <property type="molecule type" value="Genomic_DNA"/>
</dbReference>
<name>A0A0D0BUG5_9AGAR</name>
<protein>
    <submittedName>
        <fullName evidence="1">Uncharacterized protein</fullName>
    </submittedName>
</protein>
<keyword evidence="2" id="KW-1185">Reference proteome</keyword>
<evidence type="ECO:0000313" key="2">
    <source>
        <dbReference type="Proteomes" id="UP000053593"/>
    </source>
</evidence>
<accession>A0A0D0BUG5</accession>
<organism evidence="1 2">
    <name type="scientific">Collybiopsis luxurians FD-317 M1</name>
    <dbReference type="NCBI Taxonomy" id="944289"/>
    <lineage>
        <taxon>Eukaryota</taxon>
        <taxon>Fungi</taxon>
        <taxon>Dikarya</taxon>
        <taxon>Basidiomycota</taxon>
        <taxon>Agaricomycotina</taxon>
        <taxon>Agaricomycetes</taxon>
        <taxon>Agaricomycetidae</taxon>
        <taxon>Agaricales</taxon>
        <taxon>Marasmiineae</taxon>
        <taxon>Omphalotaceae</taxon>
        <taxon>Collybiopsis</taxon>
        <taxon>Collybiopsis luxurians</taxon>
    </lineage>
</organism>